<evidence type="ECO:0000313" key="6">
    <source>
        <dbReference type="Proteomes" id="UP000632195"/>
    </source>
</evidence>
<accession>A0AA37F9W1</accession>
<organism evidence="5 6">
    <name type="scientific">Thermogymnomonas acidicola</name>
    <dbReference type="NCBI Taxonomy" id="399579"/>
    <lineage>
        <taxon>Archaea</taxon>
        <taxon>Methanobacteriati</taxon>
        <taxon>Thermoplasmatota</taxon>
        <taxon>Thermoplasmata</taxon>
        <taxon>Thermoplasmatales</taxon>
        <taxon>Thermogymnomonas</taxon>
    </lineage>
</organism>
<comment type="similarity">
    <text evidence="1">Belongs to the ABC transporter superfamily.</text>
</comment>
<dbReference type="PANTHER" id="PTHR42711:SF5">
    <property type="entry name" value="ABC TRANSPORTER ATP-BINDING PROTEIN NATA"/>
    <property type="match status" value="1"/>
</dbReference>
<dbReference type="EMBL" id="BMNY01000003">
    <property type="protein sequence ID" value="GGM77638.1"/>
    <property type="molecule type" value="Genomic_DNA"/>
</dbReference>
<evidence type="ECO:0000313" key="5">
    <source>
        <dbReference type="EMBL" id="GGM77638.1"/>
    </source>
</evidence>
<dbReference type="AlphaFoldDB" id="A0AA37F9W1"/>
<evidence type="ECO:0000256" key="4">
    <source>
        <dbReference type="ARBA" id="ARBA00022840"/>
    </source>
</evidence>
<dbReference type="InterPro" id="IPR027417">
    <property type="entry name" value="P-loop_NTPase"/>
</dbReference>
<evidence type="ECO:0000256" key="2">
    <source>
        <dbReference type="ARBA" id="ARBA00022448"/>
    </source>
</evidence>
<dbReference type="Gene3D" id="3.40.50.300">
    <property type="entry name" value="P-loop containing nucleotide triphosphate hydrolases"/>
    <property type="match status" value="1"/>
</dbReference>
<evidence type="ECO:0000256" key="1">
    <source>
        <dbReference type="ARBA" id="ARBA00005417"/>
    </source>
</evidence>
<keyword evidence="3" id="KW-0547">Nucleotide-binding</keyword>
<gene>
    <name evidence="5" type="ORF">GCM10007108_14700</name>
</gene>
<dbReference type="GO" id="GO:0005524">
    <property type="term" value="F:ATP binding"/>
    <property type="evidence" value="ECO:0007669"/>
    <property type="project" value="UniProtKB-KW"/>
</dbReference>
<dbReference type="SUPFAM" id="SSF52540">
    <property type="entry name" value="P-loop containing nucleoside triphosphate hydrolases"/>
    <property type="match status" value="1"/>
</dbReference>
<name>A0AA37F9W1_9ARCH</name>
<dbReference type="RefSeq" id="WP_188681608.1">
    <property type="nucleotide sequence ID" value="NZ_BMNY01000003.1"/>
</dbReference>
<dbReference type="InterPro" id="IPR050763">
    <property type="entry name" value="ABC_transporter_ATP-binding"/>
</dbReference>
<reference evidence="5" key="2">
    <citation type="submission" date="2022-09" db="EMBL/GenBank/DDBJ databases">
        <authorList>
            <person name="Sun Q."/>
            <person name="Ohkuma M."/>
        </authorList>
    </citation>
    <scope>NUCLEOTIDE SEQUENCE</scope>
    <source>
        <strain evidence="5">JCM 13583</strain>
    </source>
</reference>
<reference evidence="5" key="1">
    <citation type="journal article" date="2014" name="Int. J. Syst. Evol. Microbiol.">
        <title>Complete genome sequence of Corynebacterium casei LMG S-19264T (=DSM 44701T), isolated from a smear-ripened cheese.</title>
        <authorList>
            <consortium name="US DOE Joint Genome Institute (JGI-PGF)"/>
            <person name="Walter F."/>
            <person name="Albersmeier A."/>
            <person name="Kalinowski J."/>
            <person name="Ruckert C."/>
        </authorList>
    </citation>
    <scope>NUCLEOTIDE SEQUENCE</scope>
    <source>
        <strain evidence="5">JCM 13583</strain>
    </source>
</reference>
<dbReference type="Proteomes" id="UP000632195">
    <property type="component" value="Unassembled WGS sequence"/>
</dbReference>
<keyword evidence="2" id="KW-0813">Transport</keyword>
<proteinExistence type="inferred from homology"/>
<protein>
    <submittedName>
        <fullName evidence="5">Uncharacterized protein</fullName>
    </submittedName>
</protein>
<keyword evidence="4" id="KW-0067">ATP-binding</keyword>
<keyword evidence="6" id="KW-1185">Reference proteome</keyword>
<evidence type="ECO:0000256" key="3">
    <source>
        <dbReference type="ARBA" id="ARBA00022741"/>
    </source>
</evidence>
<comment type="caution">
    <text evidence="5">The sequence shown here is derived from an EMBL/GenBank/DDBJ whole genome shotgun (WGS) entry which is preliminary data.</text>
</comment>
<sequence length="173" mass="19151">MALASRLSKGMKRKLSVAIAMSQDPDIMVLDETFDGVDQTSSEEIVSMIRSIKEQGKSVILSSHSISYIYEVADEVIVMDSGRIVRRIHLPLKYVSVVRFAQGYGEVEQKLKSLGLDYDMSRFPLVRISHGNEGEDVNSLLVNNGLTVLEFRKVTVAELYGDVLNELGVAVQG</sequence>
<dbReference type="PANTHER" id="PTHR42711">
    <property type="entry name" value="ABC TRANSPORTER ATP-BINDING PROTEIN"/>
    <property type="match status" value="1"/>
</dbReference>